<comment type="caution">
    <text evidence="2">The sequence shown here is derived from an EMBL/GenBank/DDBJ whole genome shotgun (WGS) entry which is preliminary data.</text>
</comment>
<reference evidence="2" key="1">
    <citation type="journal article" date="2023" name="G3 (Bethesda)">
        <title>Whole genome assembly and annotation of the endangered Caribbean coral Acropora cervicornis.</title>
        <authorList>
            <person name="Selwyn J.D."/>
            <person name="Vollmer S.V."/>
        </authorList>
    </citation>
    <scope>NUCLEOTIDE SEQUENCE</scope>
    <source>
        <strain evidence="2">K2</strain>
    </source>
</reference>
<dbReference type="PANTHER" id="PTHR47163">
    <property type="entry name" value="DDE_TNP_IS1595 DOMAIN-CONTAINING PROTEIN"/>
    <property type="match status" value="1"/>
</dbReference>
<dbReference type="InterPro" id="IPR024445">
    <property type="entry name" value="Tnp_ISXO2-like"/>
</dbReference>
<dbReference type="SMART" id="SM01126">
    <property type="entry name" value="DDE_Tnp_IS1595"/>
    <property type="match status" value="1"/>
</dbReference>
<proteinExistence type="predicted"/>
<dbReference type="Pfam" id="PF12762">
    <property type="entry name" value="DDE_Tnp_IS1595"/>
    <property type="match status" value="1"/>
</dbReference>
<dbReference type="InterPro" id="IPR053164">
    <property type="entry name" value="IS1016-like_transposase"/>
</dbReference>
<protein>
    <recommendedName>
        <fullName evidence="1">ISXO2-like transposase domain-containing protein</fullName>
    </recommendedName>
</protein>
<organism evidence="2 3">
    <name type="scientific">Acropora cervicornis</name>
    <name type="common">Staghorn coral</name>
    <dbReference type="NCBI Taxonomy" id="6130"/>
    <lineage>
        <taxon>Eukaryota</taxon>
        <taxon>Metazoa</taxon>
        <taxon>Cnidaria</taxon>
        <taxon>Anthozoa</taxon>
        <taxon>Hexacorallia</taxon>
        <taxon>Scleractinia</taxon>
        <taxon>Astrocoeniina</taxon>
        <taxon>Acroporidae</taxon>
        <taxon>Acropora</taxon>
    </lineage>
</organism>
<evidence type="ECO:0000313" key="2">
    <source>
        <dbReference type="EMBL" id="KAK2570458.1"/>
    </source>
</evidence>
<dbReference type="PANTHER" id="PTHR47163:SF2">
    <property type="entry name" value="SI:DKEY-17M8.2"/>
    <property type="match status" value="1"/>
</dbReference>
<feature type="domain" description="ISXO2-like transposase" evidence="1">
    <location>
        <begin position="131"/>
        <end position="279"/>
    </location>
</feature>
<accession>A0AAD9R056</accession>
<reference evidence="2" key="2">
    <citation type="journal article" date="2023" name="Science">
        <title>Genomic signatures of disease resistance in endangered staghorn corals.</title>
        <authorList>
            <person name="Vollmer S.V."/>
            <person name="Selwyn J.D."/>
            <person name="Despard B.A."/>
            <person name="Roesel C.L."/>
        </authorList>
    </citation>
    <scope>NUCLEOTIDE SEQUENCE</scope>
    <source>
        <strain evidence="2">K2</strain>
    </source>
</reference>
<dbReference type="EMBL" id="JARQWQ010000008">
    <property type="protein sequence ID" value="KAK2570458.1"/>
    <property type="molecule type" value="Genomic_DNA"/>
</dbReference>
<dbReference type="NCBIfam" id="NF033547">
    <property type="entry name" value="transpos_IS1595"/>
    <property type="match status" value="1"/>
</dbReference>
<evidence type="ECO:0000313" key="3">
    <source>
        <dbReference type="Proteomes" id="UP001249851"/>
    </source>
</evidence>
<evidence type="ECO:0000259" key="1">
    <source>
        <dbReference type="SMART" id="SM01126"/>
    </source>
</evidence>
<gene>
    <name evidence="2" type="ORF">P5673_005280</name>
</gene>
<keyword evidence="3" id="KW-1185">Reference proteome</keyword>
<name>A0AAD9R056_ACRCE</name>
<dbReference type="AlphaFoldDB" id="A0AAD9R056"/>
<sequence>MEFYELVALERGSKLNLIVWLQNRSLLANPLRCAQCNIHMEMKKRNNHVDGFHWRCSGCKKKRSLRTNSWFEEFPRVSLGMLLLCIYYFVCEDTQRKTAQRLNLNQGLVSRIFRNLQDVCSRDLVERPVIPFGGPGTAVKCDESKFNHKAKYNRGRRAARDTWVFGIITTEFTPARGYFQVVDRRNIATLDPIITRCIRPGTVLYTDDWAAYRGMAARINVADHRIVVHARNFVDPLTGFHTQEIESCWNNLKLGQKMRRGIKRDDLQSYLDEQMWRQWRAGDHRHILQNFLAVIPQQYVFTNPAL</sequence>
<dbReference type="Proteomes" id="UP001249851">
    <property type="component" value="Unassembled WGS sequence"/>
</dbReference>